<keyword evidence="2" id="KW-0489">Methyltransferase</keyword>
<dbReference type="Pfam" id="PF13489">
    <property type="entry name" value="Methyltransf_23"/>
    <property type="match status" value="1"/>
</dbReference>
<dbReference type="GO" id="GO:0008168">
    <property type="term" value="F:methyltransferase activity"/>
    <property type="evidence" value="ECO:0007669"/>
    <property type="project" value="UniProtKB-KW"/>
</dbReference>
<dbReference type="CDD" id="cd02440">
    <property type="entry name" value="AdoMet_MTases"/>
    <property type="match status" value="1"/>
</dbReference>
<keyword evidence="1" id="KW-0812">Transmembrane</keyword>
<evidence type="ECO:0000313" key="3">
    <source>
        <dbReference type="Proteomes" id="UP000294325"/>
    </source>
</evidence>
<dbReference type="GO" id="GO:0032259">
    <property type="term" value="P:methylation"/>
    <property type="evidence" value="ECO:0007669"/>
    <property type="project" value="UniProtKB-KW"/>
</dbReference>
<evidence type="ECO:0000313" key="2">
    <source>
        <dbReference type="EMBL" id="QBQ54404.1"/>
    </source>
</evidence>
<gene>
    <name evidence="2" type="ORF">E3U44_07690</name>
</gene>
<dbReference type="PANTHER" id="PTHR43861">
    <property type="entry name" value="TRANS-ACONITATE 2-METHYLTRANSFERASE-RELATED"/>
    <property type="match status" value="1"/>
</dbReference>
<dbReference type="KEGG" id="nwr:E3U44_07690"/>
<accession>A0A4P7BYZ3</accession>
<organism evidence="2 3">
    <name type="scientific">Nitrosococcus wardiae</name>
    <dbReference type="NCBI Taxonomy" id="1814290"/>
    <lineage>
        <taxon>Bacteria</taxon>
        <taxon>Pseudomonadati</taxon>
        <taxon>Pseudomonadota</taxon>
        <taxon>Gammaproteobacteria</taxon>
        <taxon>Chromatiales</taxon>
        <taxon>Chromatiaceae</taxon>
        <taxon>Nitrosococcus</taxon>
    </lineage>
</organism>
<sequence length="296" mass="33894">MKSHFGTHTNPRRPKKVSCYIVGNGFLLTKGEKLMSLPHPQTDNSQGPIDPASDMELTAQMEPFDSFWEGPEEPEEVEKGYGKFYQFYHHNYLKHLPADHNARILVISCGPGYFVNTLNKQGYKNVIGIDSFESKVKYGQQHNLDCRAERAFPFLASHKNTFNVIFCEQELNHLTKKEMLIFLRLARESLISGGTLIVHGLNGANPITGSEALAQNFDHYNTFTEYTLRQVLQHSEFKDIHVFPLHLYVFYKNPFNYVAWGASALLSLFFRVCFILYGKSNKLFTKKIAATCQKPK</sequence>
<proteinExistence type="predicted"/>
<dbReference type="InterPro" id="IPR029063">
    <property type="entry name" value="SAM-dependent_MTases_sf"/>
</dbReference>
<reference evidence="2 3" key="1">
    <citation type="submission" date="2019-03" db="EMBL/GenBank/DDBJ databases">
        <title>The genome sequence of Nitrosococcus wardiae strain D1FHST reveals the archetypal metabolic capacity of ammonia-oxidizing Gammaproteobacteria.</title>
        <authorList>
            <person name="Wang L."/>
            <person name="Lim C.K."/>
            <person name="Hanson T.E."/>
            <person name="Dang H."/>
            <person name="Klotz M.G."/>
        </authorList>
    </citation>
    <scope>NUCLEOTIDE SEQUENCE [LARGE SCALE GENOMIC DNA]</scope>
    <source>
        <strain evidence="2 3">D1FHS</strain>
    </source>
</reference>
<keyword evidence="2" id="KW-0808">Transferase</keyword>
<dbReference type="AlphaFoldDB" id="A0A4P7BYZ3"/>
<name>A0A4P7BYZ3_9GAMM</name>
<keyword evidence="1" id="KW-1133">Transmembrane helix</keyword>
<dbReference type="EMBL" id="CP038033">
    <property type="protein sequence ID" value="QBQ54404.1"/>
    <property type="molecule type" value="Genomic_DNA"/>
</dbReference>
<dbReference type="Proteomes" id="UP000294325">
    <property type="component" value="Chromosome"/>
</dbReference>
<dbReference type="RefSeq" id="WP_134357604.1">
    <property type="nucleotide sequence ID" value="NZ_CP038033.1"/>
</dbReference>
<keyword evidence="1" id="KW-0472">Membrane</keyword>
<dbReference type="OrthoDB" id="108476at2"/>
<feature type="transmembrane region" description="Helical" evidence="1">
    <location>
        <begin position="257"/>
        <end position="277"/>
    </location>
</feature>
<dbReference type="SUPFAM" id="SSF53335">
    <property type="entry name" value="S-adenosyl-L-methionine-dependent methyltransferases"/>
    <property type="match status" value="1"/>
</dbReference>
<dbReference type="Gene3D" id="3.40.50.150">
    <property type="entry name" value="Vaccinia Virus protein VP39"/>
    <property type="match status" value="1"/>
</dbReference>
<keyword evidence="3" id="KW-1185">Reference proteome</keyword>
<evidence type="ECO:0000256" key="1">
    <source>
        <dbReference type="SAM" id="Phobius"/>
    </source>
</evidence>
<protein>
    <submittedName>
        <fullName evidence="2">Methyltransferase domain-containing protein</fullName>
    </submittedName>
</protein>